<reference evidence="3" key="1">
    <citation type="submission" date="2021-02" db="EMBL/GenBank/DDBJ databases">
        <authorList>
            <person name="Nowell W R."/>
        </authorList>
    </citation>
    <scope>NUCLEOTIDE SEQUENCE</scope>
</reference>
<accession>A0A816HL38</accession>
<evidence type="ECO:0000313" key="3">
    <source>
        <dbReference type="EMBL" id="CAF1686984.1"/>
    </source>
</evidence>
<gene>
    <name evidence="4" type="ORF">GIL414_LOCUS5881</name>
    <name evidence="3" type="ORF">KQP761_LOCUS39013</name>
</gene>
<dbReference type="Proteomes" id="UP000681720">
    <property type="component" value="Unassembled WGS sequence"/>
</dbReference>
<protein>
    <submittedName>
        <fullName evidence="3">Uncharacterized protein</fullName>
    </submittedName>
</protein>
<keyword evidence="2" id="KW-0732">Signal</keyword>
<feature type="signal peptide" evidence="2">
    <location>
        <begin position="1"/>
        <end position="16"/>
    </location>
</feature>
<comment type="caution">
    <text evidence="3">The sequence shown here is derived from an EMBL/GenBank/DDBJ whole genome shotgun (WGS) entry which is preliminary data.</text>
</comment>
<proteinExistence type="predicted"/>
<evidence type="ECO:0000313" key="5">
    <source>
        <dbReference type="Proteomes" id="UP000663834"/>
    </source>
</evidence>
<feature type="region of interest" description="Disordered" evidence="1">
    <location>
        <begin position="20"/>
        <end position="102"/>
    </location>
</feature>
<dbReference type="EMBL" id="CAJOBJ010001609">
    <property type="protein sequence ID" value="CAF3887713.1"/>
    <property type="molecule type" value="Genomic_DNA"/>
</dbReference>
<name>A0A816HL38_9BILA</name>
<dbReference type="Proteomes" id="UP000663834">
    <property type="component" value="Unassembled WGS sequence"/>
</dbReference>
<evidence type="ECO:0000256" key="2">
    <source>
        <dbReference type="SAM" id="SignalP"/>
    </source>
</evidence>
<evidence type="ECO:0000256" key="1">
    <source>
        <dbReference type="SAM" id="MobiDB-lite"/>
    </source>
</evidence>
<feature type="compositionally biased region" description="Basic and acidic residues" evidence="1">
    <location>
        <begin position="20"/>
        <end position="40"/>
    </location>
</feature>
<feature type="chain" id="PRO_5036412920" evidence="2">
    <location>
        <begin position="17"/>
        <end position="204"/>
    </location>
</feature>
<dbReference type="AlphaFoldDB" id="A0A816HL38"/>
<dbReference type="EMBL" id="CAJNOW010022207">
    <property type="protein sequence ID" value="CAF1686984.1"/>
    <property type="molecule type" value="Genomic_DNA"/>
</dbReference>
<sequence length="204" mass="22184">MHKLFIVIAFICFSLATTEPHHGGHRQQGDGHHVRSRRSDQLPPTGVNHFPHGHGNHSGSAGVHLFRHGHGYHSGSAGVHRFPSGHGNHSPSGGHTNKRTSKLCGNSSLAQAFLSKSQAVIAELKSNGSFAQLLQQKAQEVAYMQNSANVALLSSNCTQYFNGLTAAKHADMKTQRQQHEYERIGAHLLQQIIPAIFGHGSEHH</sequence>
<dbReference type="OrthoDB" id="10061854at2759"/>
<evidence type="ECO:0000313" key="4">
    <source>
        <dbReference type="EMBL" id="CAF3887713.1"/>
    </source>
</evidence>
<feature type="compositionally biased region" description="Low complexity" evidence="1">
    <location>
        <begin position="84"/>
        <end position="95"/>
    </location>
</feature>
<organism evidence="3 5">
    <name type="scientific">Rotaria magnacalcarata</name>
    <dbReference type="NCBI Taxonomy" id="392030"/>
    <lineage>
        <taxon>Eukaryota</taxon>
        <taxon>Metazoa</taxon>
        <taxon>Spiralia</taxon>
        <taxon>Gnathifera</taxon>
        <taxon>Rotifera</taxon>
        <taxon>Eurotatoria</taxon>
        <taxon>Bdelloidea</taxon>
        <taxon>Philodinida</taxon>
        <taxon>Philodinidae</taxon>
        <taxon>Rotaria</taxon>
    </lineage>
</organism>